<comment type="caution">
    <text evidence="1">The sequence shown here is derived from an EMBL/GenBank/DDBJ whole genome shotgun (WGS) entry which is preliminary data.</text>
</comment>
<dbReference type="EMBL" id="DSBX01000183">
    <property type="protein sequence ID" value="HDQ99572.1"/>
    <property type="molecule type" value="Genomic_DNA"/>
</dbReference>
<dbReference type="AlphaFoldDB" id="A0A7V0T5J2"/>
<organism evidence="1">
    <name type="scientific">candidate division WOR-3 bacterium</name>
    <dbReference type="NCBI Taxonomy" id="2052148"/>
    <lineage>
        <taxon>Bacteria</taxon>
        <taxon>Bacteria division WOR-3</taxon>
    </lineage>
</organism>
<reference evidence="1" key="1">
    <citation type="journal article" date="2020" name="mSystems">
        <title>Genome- and Community-Level Interaction Insights into Carbon Utilization and Element Cycling Functions of Hydrothermarchaeota in Hydrothermal Sediment.</title>
        <authorList>
            <person name="Zhou Z."/>
            <person name="Liu Y."/>
            <person name="Xu W."/>
            <person name="Pan J."/>
            <person name="Luo Z.H."/>
            <person name="Li M."/>
        </authorList>
    </citation>
    <scope>NUCLEOTIDE SEQUENCE [LARGE SCALE GENOMIC DNA]</scope>
    <source>
        <strain evidence="1">SpSt-1182</strain>
    </source>
</reference>
<protein>
    <recommendedName>
        <fullName evidence="2">ATP-binding protein</fullName>
    </recommendedName>
</protein>
<feature type="non-terminal residue" evidence="1">
    <location>
        <position position="89"/>
    </location>
</feature>
<evidence type="ECO:0008006" key="2">
    <source>
        <dbReference type="Google" id="ProtNLM"/>
    </source>
</evidence>
<proteinExistence type="predicted"/>
<dbReference type="Proteomes" id="UP000885672">
    <property type="component" value="Unassembled WGS sequence"/>
</dbReference>
<name>A0A7V0T5J2_UNCW3</name>
<sequence length="89" mass="9625">MPRIAKLHWIPRPEILRGELDDAVFGVDFEAVVEGKGPEVYSNPKLFAQNTYPTEGLKAIVKEVFGRLANPKDAGAALRLSTGFGGGKT</sequence>
<accession>A0A7V0T5J2</accession>
<gene>
    <name evidence="1" type="ORF">ENN51_04720</name>
</gene>
<evidence type="ECO:0000313" key="1">
    <source>
        <dbReference type="EMBL" id="HDQ99572.1"/>
    </source>
</evidence>